<dbReference type="GO" id="GO:0005886">
    <property type="term" value="C:plasma membrane"/>
    <property type="evidence" value="ECO:0007669"/>
    <property type="project" value="UniProtKB-SubCell"/>
</dbReference>
<feature type="transmembrane region" description="Helical" evidence="7">
    <location>
        <begin position="268"/>
        <end position="289"/>
    </location>
</feature>
<dbReference type="GO" id="GO:0016413">
    <property type="term" value="F:O-acetyltransferase activity"/>
    <property type="evidence" value="ECO:0007669"/>
    <property type="project" value="TreeGrafter"/>
</dbReference>
<dbReference type="InterPro" id="IPR002656">
    <property type="entry name" value="Acyl_transf_3_dom"/>
</dbReference>
<keyword evidence="6 7" id="KW-0472">Membrane</keyword>
<feature type="transmembrane region" description="Helical" evidence="7">
    <location>
        <begin position="334"/>
        <end position="356"/>
    </location>
</feature>
<evidence type="ECO:0000256" key="6">
    <source>
        <dbReference type="ARBA" id="ARBA00023136"/>
    </source>
</evidence>
<dbReference type="PANTHER" id="PTHR40074">
    <property type="entry name" value="O-ACETYLTRANSFERASE WECH"/>
    <property type="match status" value="1"/>
</dbReference>
<dbReference type="GO" id="GO:0009246">
    <property type="term" value="P:enterobacterial common antigen biosynthetic process"/>
    <property type="evidence" value="ECO:0007669"/>
    <property type="project" value="TreeGrafter"/>
</dbReference>
<evidence type="ECO:0000313" key="10">
    <source>
        <dbReference type="Proteomes" id="UP001056756"/>
    </source>
</evidence>
<keyword evidence="4 7" id="KW-0812">Transmembrane</keyword>
<dbReference type="Pfam" id="PF01757">
    <property type="entry name" value="Acyl_transf_3"/>
    <property type="match status" value="1"/>
</dbReference>
<protein>
    <submittedName>
        <fullName evidence="9">Acyltransferase</fullName>
    </submittedName>
</protein>
<keyword evidence="5 7" id="KW-1133">Transmembrane helix</keyword>
<organism evidence="9 10">
    <name type="scientific">Candidatus Pristimantibacillus lignocellulolyticus</name>
    <dbReference type="NCBI Taxonomy" id="2994561"/>
    <lineage>
        <taxon>Bacteria</taxon>
        <taxon>Bacillati</taxon>
        <taxon>Bacillota</taxon>
        <taxon>Bacilli</taxon>
        <taxon>Bacillales</taxon>
        <taxon>Paenibacillaceae</taxon>
        <taxon>Candidatus Pristimantibacillus</taxon>
    </lineage>
</organism>
<gene>
    <name evidence="9" type="ORF">NAG76_10365</name>
</gene>
<comment type="similarity">
    <text evidence="2">Belongs to the acyltransferase 3 family.</text>
</comment>
<keyword evidence="9" id="KW-0808">Transferase</keyword>
<evidence type="ECO:0000256" key="5">
    <source>
        <dbReference type="ARBA" id="ARBA00022989"/>
    </source>
</evidence>
<accession>A0A9J6ZL62</accession>
<feature type="domain" description="Acyltransferase 3" evidence="8">
    <location>
        <begin position="10"/>
        <end position="353"/>
    </location>
</feature>
<feature type="transmembrane region" description="Helical" evidence="7">
    <location>
        <begin position="161"/>
        <end position="177"/>
    </location>
</feature>
<evidence type="ECO:0000313" key="9">
    <source>
        <dbReference type="EMBL" id="URN96592.1"/>
    </source>
</evidence>
<proteinExistence type="inferred from homology"/>
<keyword evidence="3" id="KW-1003">Cell membrane</keyword>
<dbReference type="EMBL" id="CP097899">
    <property type="protein sequence ID" value="URN96592.1"/>
    <property type="molecule type" value="Genomic_DNA"/>
</dbReference>
<evidence type="ECO:0000256" key="4">
    <source>
        <dbReference type="ARBA" id="ARBA00022692"/>
    </source>
</evidence>
<comment type="subcellular location">
    <subcellularLocation>
        <location evidence="1">Cell membrane</location>
        <topology evidence="1">Multi-pass membrane protein</topology>
    </subcellularLocation>
</comment>
<reference evidence="9" key="1">
    <citation type="submission" date="2022-05" db="EMBL/GenBank/DDBJ databases">
        <title>Novel bacterial taxa in a minimal lignocellulolytic consortium and its capacity to transform plastics disclosed by genome-resolved metagenomics.</title>
        <authorList>
            <person name="Rodriguez C.A.D."/>
            <person name="Diaz-Garcia L."/>
            <person name="Herrera K."/>
            <person name="Tarazona N.A."/>
            <person name="Sproer C."/>
            <person name="Overmann J."/>
            <person name="Jimenez D.J."/>
        </authorList>
    </citation>
    <scope>NUCLEOTIDE SEQUENCE</scope>
    <source>
        <strain evidence="9">MAG5</strain>
    </source>
</reference>
<dbReference type="KEGG" id="plig:NAG76_10365"/>
<feature type="transmembrane region" description="Helical" evidence="7">
    <location>
        <begin position="54"/>
        <end position="71"/>
    </location>
</feature>
<dbReference type="AlphaFoldDB" id="A0A9J6ZL62"/>
<evidence type="ECO:0000256" key="1">
    <source>
        <dbReference type="ARBA" id="ARBA00004651"/>
    </source>
</evidence>
<feature type="transmembrane region" description="Helical" evidence="7">
    <location>
        <begin position="92"/>
        <end position="117"/>
    </location>
</feature>
<evidence type="ECO:0000259" key="8">
    <source>
        <dbReference type="Pfam" id="PF01757"/>
    </source>
</evidence>
<evidence type="ECO:0000256" key="7">
    <source>
        <dbReference type="SAM" id="Phobius"/>
    </source>
</evidence>
<evidence type="ECO:0000256" key="2">
    <source>
        <dbReference type="ARBA" id="ARBA00007400"/>
    </source>
</evidence>
<feature type="transmembrane region" description="Helical" evidence="7">
    <location>
        <begin position="129"/>
        <end position="149"/>
    </location>
</feature>
<sequence>MNKHHRYLTEMNLVRAFAIIAVLLIHSTSSAVNSANVNSSFYFLYVLINKMSTFAVPLFLFLSGFVLMYSYQHREVTLSSINTFYKRRMTNVIIPYIIFSCIYFTLTHLTSLSLYSFAELGEAILIGKAYAHLYYIFVMVQFYLLFPILWKLIATRKSTAIWIWLIGFIIQWAYFYINREYISQLEGLPQLFKRTASLFVSYTAYFGCGVWIATRYSHMLQFLEKHTVQYRVYRIVILVAWICSGVYYANLFYRGWVYKDWESSPHFAWTWFIFIMISIALSIISSRYYELKCPTWLQRIITSLSDHSFGIYLIHPLLLYMYRRLPMSGDPILFNLYFVGQFLFGLIVAWILTILISKYVPYATYIVGNGKKRSAK</sequence>
<name>A0A9J6ZL62_9BACL</name>
<feature type="transmembrane region" description="Helical" evidence="7">
    <location>
        <begin position="197"/>
        <end position="214"/>
    </location>
</feature>
<feature type="transmembrane region" description="Helical" evidence="7">
    <location>
        <begin position="235"/>
        <end position="256"/>
    </location>
</feature>
<dbReference type="PANTHER" id="PTHR40074:SF2">
    <property type="entry name" value="O-ACETYLTRANSFERASE WECH"/>
    <property type="match status" value="1"/>
</dbReference>
<evidence type="ECO:0000256" key="3">
    <source>
        <dbReference type="ARBA" id="ARBA00022475"/>
    </source>
</evidence>
<keyword evidence="9" id="KW-0012">Acyltransferase</keyword>
<dbReference type="Proteomes" id="UP001056756">
    <property type="component" value="Chromosome"/>
</dbReference>